<dbReference type="InterPro" id="IPR053157">
    <property type="entry name" value="Sterol_Uptake_Regulator"/>
</dbReference>
<dbReference type="AlphaFoldDB" id="A0AAN7BTH8"/>
<evidence type="ECO:0000313" key="4">
    <source>
        <dbReference type="EMBL" id="KAK4229181.1"/>
    </source>
</evidence>
<dbReference type="CDD" id="cd00067">
    <property type="entry name" value="GAL4"/>
    <property type="match status" value="1"/>
</dbReference>
<keyword evidence="1" id="KW-0539">Nucleus</keyword>
<dbReference type="Pfam" id="PF00172">
    <property type="entry name" value="Zn_clus"/>
    <property type="match status" value="1"/>
</dbReference>
<evidence type="ECO:0000256" key="2">
    <source>
        <dbReference type="SAM" id="MobiDB-lite"/>
    </source>
</evidence>
<reference evidence="4" key="2">
    <citation type="submission" date="2023-05" db="EMBL/GenBank/DDBJ databases">
        <authorList>
            <consortium name="Lawrence Berkeley National Laboratory"/>
            <person name="Steindorff A."/>
            <person name="Hensen N."/>
            <person name="Bonometti L."/>
            <person name="Westerberg I."/>
            <person name="Brannstrom I.O."/>
            <person name="Guillou S."/>
            <person name="Cros-Aarteil S."/>
            <person name="Calhoun S."/>
            <person name="Haridas S."/>
            <person name="Kuo A."/>
            <person name="Mondo S."/>
            <person name="Pangilinan J."/>
            <person name="Riley R."/>
            <person name="Labutti K."/>
            <person name="Andreopoulos B."/>
            <person name="Lipzen A."/>
            <person name="Chen C."/>
            <person name="Yanf M."/>
            <person name="Daum C."/>
            <person name="Ng V."/>
            <person name="Clum A."/>
            <person name="Ohm R."/>
            <person name="Martin F."/>
            <person name="Silar P."/>
            <person name="Natvig D."/>
            <person name="Lalanne C."/>
            <person name="Gautier V."/>
            <person name="Ament-Velasquez S.L."/>
            <person name="Kruys A."/>
            <person name="Hutchinson M.I."/>
            <person name="Powell A.J."/>
            <person name="Barry K."/>
            <person name="Miller A.N."/>
            <person name="Grigoriev I.V."/>
            <person name="Debuchy R."/>
            <person name="Gladieux P."/>
            <person name="Thoren M.H."/>
            <person name="Johannesson H."/>
        </authorList>
    </citation>
    <scope>NUCLEOTIDE SEQUENCE</scope>
    <source>
        <strain evidence="4">CBS 990.96</strain>
    </source>
</reference>
<dbReference type="InterPro" id="IPR036864">
    <property type="entry name" value="Zn2-C6_fun-type_DNA-bd_sf"/>
</dbReference>
<dbReference type="GO" id="GO:0008270">
    <property type="term" value="F:zinc ion binding"/>
    <property type="evidence" value="ECO:0007669"/>
    <property type="project" value="InterPro"/>
</dbReference>
<name>A0AAN7BTH8_9PEZI</name>
<evidence type="ECO:0000313" key="5">
    <source>
        <dbReference type="Proteomes" id="UP001301958"/>
    </source>
</evidence>
<dbReference type="SUPFAM" id="SSF57701">
    <property type="entry name" value="Zn2/Cys6 DNA-binding domain"/>
    <property type="match status" value="1"/>
</dbReference>
<accession>A0AAN7BTH8</accession>
<dbReference type="PANTHER" id="PTHR47784">
    <property type="entry name" value="STEROL UPTAKE CONTROL PROTEIN 2"/>
    <property type="match status" value="1"/>
</dbReference>
<dbReference type="PROSITE" id="PS00463">
    <property type="entry name" value="ZN2_CY6_FUNGAL_1"/>
    <property type="match status" value="1"/>
</dbReference>
<keyword evidence="5" id="KW-1185">Reference proteome</keyword>
<dbReference type="GO" id="GO:0001228">
    <property type="term" value="F:DNA-binding transcription activator activity, RNA polymerase II-specific"/>
    <property type="evidence" value="ECO:0007669"/>
    <property type="project" value="TreeGrafter"/>
</dbReference>
<protein>
    <recommendedName>
        <fullName evidence="3">Zn(2)-C6 fungal-type domain-containing protein</fullName>
    </recommendedName>
</protein>
<dbReference type="PANTHER" id="PTHR47784:SF4">
    <property type="entry name" value="ZN(II)2CYS6 TRANSCRIPTION FACTOR (EUROFUNG)"/>
    <property type="match status" value="1"/>
</dbReference>
<dbReference type="PROSITE" id="PS50048">
    <property type="entry name" value="ZN2_CY6_FUNGAL_2"/>
    <property type="match status" value="1"/>
</dbReference>
<feature type="domain" description="Zn(2)-C6 fungal-type" evidence="3">
    <location>
        <begin position="12"/>
        <end position="42"/>
    </location>
</feature>
<dbReference type="InterPro" id="IPR001138">
    <property type="entry name" value="Zn2Cys6_DnaBD"/>
</dbReference>
<organism evidence="4 5">
    <name type="scientific">Podospora fimiseda</name>
    <dbReference type="NCBI Taxonomy" id="252190"/>
    <lineage>
        <taxon>Eukaryota</taxon>
        <taxon>Fungi</taxon>
        <taxon>Dikarya</taxon>
        <taxon>Ascomycota</taxon>
        <taxon>Pezizomycotina</taxon>
        <taxon>Sordariomycetes</taxon>
        <taxon>Sordariomycetidae</taxon>
        <taxon>Sordariales</taxon>
        <taxon>Podosporaceae</taxon>
        <taxon>Podospora</taxon>
    </lineage>
</organism>
<comment type="caution">
    <text evidence="4">The sequence shown here is derived from an EMBL/GenBank/DDBJ whole genome shotgun (WGS) entry which is preliminary data.</text>
</comment>
<evidence type="ECO:0000256" key="1">
    <source>
        <dbReference type="ARBA" id="ARBA00023242"/>
    </source>
</evidence>
<gene>
    <name evidence="4" type="ORF">QBC38DRAFT_125060</name>
</gene>
<evidence type="ECO:0000259" key="3">
    <source>
        <dbReference type="PROSITE" id="PS50048"/>
    </source>
</evidence>
<sequence length="422" mass="46663">MLRRSHKKSRAGCLECKRRHVKCDEQRPKCIICTLSDRDCSYAPSSSPPASTSTTVGGGGGGHSPGSSTSFMMLQTSPMASLSPAPMYSASFGLPGSVSGHIGDAASVPGVPIPDLGQPSSLYQDVNLAHMELLIRFKFADHAPELNLEMHDFSSRLLFKCALEAPYLMHQMLAVSARHLTVLKPDRAEFFLEHAMHLQTRAVSIYNETAAKAQINTSNCSALLLFCSLLGRHFLADMLAKRDAGFDSFLDRYLQFLSISRGLKATSMSAWELLLESDIRHLVLWALNLSQAVPQGHHCNEIQRLVAESPILDLSGKAACARAIAYLQVGFDSILGGDIRNQRYLMIFMWPASVPEEFTELLEQRQPEAIAIMGYWALYLHCSKEVWHVGDSGAYLLRSIAQYLGPSWHHWLSWPLAMLANS</sequence>
<reference evidence="4" key="1">
    <citation type="journal article" date="2023" name="Mol. Phylogenet. Evol.">
        <title>Genome-scale phylogeny and comparative genomics of the fungal order Sordariales.</title>
        <authorList>
            <person name="Hensen N."/>
            <person name="Bonometti L."/>
            <person name="Westerberg I."/>
            <person name="Brannstrom I.O."/>
            <person name="Guillou S."/>
            <person name="Cros-Aarteil S."/>
            <person name="Calhoun S."/>
            <person name="Haridas S."/>
            <person name="Kuo A."/>
            <person name="Mondo S."/>
            <person name="Pangilinan J."/>
            <person name="Riley R."/>
            <person name="LaButti K."/>
            <person name="Andreopoulos B."/>
            <person name="Lipzen A."/>
            <person name="Chen C."/>
            <person name="Yan M."/>
            <person name="Daum C."/>
            <person name="Ng V."/>
            <person name="Clum A."/>
            <person name="Steindorff A."/>
            <person name="Ohm R.A."/>
            <person name="Martin F."/>
            <person name="Silar P."/>
            <person name="Natvig D.O."/>
            <person name="Lalanne C."/>
            <person name="Gautier V."/>
            <person name="Ament-Velasquez S.L."/>
            <person name="Kruys A."/>
            <person name="Hutchinson M.I."/>
            <person name="Powell A.J."/>
            <person name="Barry K."/>
            <person name="Miller A.N."/>
            <person name="Grigoriev I.V."/>
            <person name="Debuchy R."/>
            <person name="Gladieux P."/>
            <person name="Hiltunen Thoren M."/>
            <person name="Johannesson H."/>
        </authorList>
    </citation>
    <scope>NUCLEOTIDE SEQUENCE</scope>
    <source>
        <strain evidence="4">CBS 990.96</strain>
    </source>
</reference>
<dbReference type="EMBL" id="MU865311">
    <property type="protein sequence ID" value="KAK4229181.1"/>
    <property type="molecule type" value="Genomic_DNA"/>
</dbReference>
<proteinExistence type="predicted"/>
<dbReference type="SMART" id="SM00066">
    <property type="entry name" value="GAL4"/>
    <property type="match status" value="1"/>
</dbReference>
<dbReference type="Gene3D" id="4.10.240.10">
    <property type="entry name" value="Zn(2)-C6 fungal-type DNA-binding domain"/>
    <property type="match status" value="1"/>
</dbReference>
<dbReference type="Proteomes" id="UP001301958">
    <property type="component" value="Unassembled WGS sequence"/>
</dbReference>
<feature type="region of interest" description="Disordered" evidence="2">
    <location>
        <begin position="44"/>
        <end position="70"/>
    </location>
</feature>
<feature type="compositionally biased region" description="Low complexity" evidence="2">
    <location>
        <begin position="44"/>
        <end position="55"/>
    </location>
</feature>